<organism evidence="5 6">
    <name type="scientific">Singulisphaera acidiphila (strain ATCC BAA-1392 / DSM 18658 / VKM B-2454 / MOB10)</name>
    <dbReference type="NCBI Taxonomy" id="886293"/>
    <lineage>
        <taxon>Bacteria</taxon>
        <taxon>Pseudomonadati</taxon>
        <taxon>Planctomycetota</taxon>
        <taxon>Planctomycetia</taxon>
        <taxon>Isosphaerales</taxon>
        <taxon>Isosphaeraceae</taxon>
        <taxon>Singulisphaera</taxon>
    </lineage>
</organism>
<dbReference type="AlphaFoldDB" id="L0DBT3"/>
<dbReference type="Pfam" id="PF26381">
    <property type="entry name" value="BREX_PglY_5th"/>
    <property type="match status" value="1"/>
</dbReference>
<dbReference type="eggNOG" id="COG1484">
    <property type="taxonomic scope" value="Bacteria"/>
</dbReference>
<dbReference type="InterPro" id="IPR058747">
    <property type="entry name" value="PglY_C"/>
</dbReference>
<proteinExistence type="predicted"/>
<dbReference type="InterPro" id="IPR058748">
    <property type="entry name" value="PglY_5th"/>
</dbReference>
<dbReference type="KEGG" id="saci:Sinac_1955"/>
<dbReference type="OrthoDB" id="8780745at2"/>
<dbReference type="Pfam" id="PF19557">
    <property type="entry name" value="DUF6079_1st"/>
    <property type="match status" value="1"/>
</dbReference>
<evidence type="ECO:0000259" key="3">
    <source>
        <dbReference type="Pfam" id="PF26381"/>
    </source>
</evidence>
<dbReference type="EMBL" id="CP003364">
    <property type="protein sequence ID" value="AGA26315.1"/>
    <property type="molecule type" value="Genomic_DNA"/>
</dbReference>
<name>L0DBT3_SINAD</name>
<dbReference type="STRING" id="886293.Sinac_1955"/>
<sequence length="1235" mass="138466">MPERLISELLILPERVRKGDFVLNLSKGVTDPKKTLEDYVVTPQLVECFDDALGFISSAVDAVNSKACYLHGSFGAGKSHFMAVLHLLLKHDADARSLPDLAKVCAKHSWVENKKFLLVPYHMIGARNMETAILGGYVDHVMEAHPGAPLPGVYLADEIFKNAVQYRQRLGDEKFFEDLNQGQKNPGSAGWGKMAKGWDAPRFEAAMEAPPSSQERSRLVGDLVQYIFPAFKGIAQGKDEAYVDLDVGLSIISAHAKSLGYDALILFLDELILWLATHSADLGFVQTEGNKLAKLVESRKSDRPAPIISFVARQRDLRDLIGDNVTGVEQLNFSDVLAHWEGRFHTITLEDRNLPLIAQKRVLRPKNDVCAAELNEAFEKTAQVRQEIMEILLTRESDRAMFKQVYPFSPALIQALVAVSSALQRERTALKIMLQLLVNRRDTLRLGDVIPLGDLWDVVAHGDEAFTDVMRVNFENAKKLYQAKLRPLLEQQHQVDLEVDRERAADSEEVAARLRLFENDDRLIKSLLLSALVHGVEALKNMTCMRLAALNHGSIRSRIPGREHQVVAQKFRTWAGMVGEIRVGEEPTNPTVSIQLSGVDTEGIIEAARVYDNPGNRQFKLRQMLFKSMNVPEQDEMYISHAFVWRGSRRSCDVLFTNVRSLPDDSLRSGDEWKLVVDFPFDSEGHSPIEDLDRINKFRNKKEKPRTLAWLPSFFSPRTQTELGKLVIIERLLLGNNLDQYAQHLSLQDRQTARLLLQNQQSALSQRLVQAVEAAFAIRSEPTPGTLDDSYDMSESHFQSLYPTLVLQRPVGANLGEALEHLLDQALTHQFPKHPKFGQEIKPGKDLRQVLEVCQEATRTPDGRVFVEDKAVRQKLRNVCNPLELGTMSETHFVLTNFWKSHFNRLLAASDQTHPTVGELRKWMDQPEERGLPREIQNLLILVYADQTNRSFMRYGGNYAPSLDDLPNELELLEQSLPDLKDWEGSVTRVAEILGHAVSKLLNASNLATLTSKVNESLKEYRPDCDRLADRLQVVLSHLNLAEGDVAQADRVKTAKAVREFLASCDGKEATKLVGAIARATLETSSTAMGKSLKSAAAVLNSLNNTRWDLFTAVSDIHGDRADEAARLIKDVVTWLKTDEHALASGLASKLSDAEGRAIQLLTPPKVAKPKPPIQPDPKPTPAPGPKRWTPIGSGQQDRMTAKDWDSKSQELLEKLKANPRSRLTIDWTLEEESE</sequence>
<gene>
    <name evidence="5" type="ordered locus">Sinac_1955</name>
</gene>
<keyword evidence="6" id="KW-1185">Reference proteome</keyword>
<feature type="domain" description="DUF6079" evidence="2">
    <location>
        <begin position="30"/>
        <end position="99"/>
    </location>
</feature>
<dbReference type="InterPro" id="IPR045725">
    <property type="entry name" value="DUF6079_N"/>
</dbReference>
<dbReference type="HOGENOM" id="CLU_269246_0_0_0"/>
<evidence type="ECO:0000259" key="4">
    <source>
        <dbReference type="Pfam" id="PF26382"/>
    </source>
</evidence>
<dbReference type="RefSeq" id="WP_015245482.1">
    <property type="nucleotide sequence ID" value="NC_019892.1"/>
</dbReference>
<protein>
    <recommendedName>
        <fullName evidence="7">Phage resistance protein</fullName>
    </recommendedName>
</protein>
<evidence type="ECO:0000313" key="5">
    <source>
        <dbReference type="EMBL" id="AGA26315.1"/>
    </source>
</evidence>
<feature type="region of interest" description="Disordered" evidence="1">
    <location>
        <begin position="1163"/>
        <end position="1208"/>
    </location>
</feature>
<feature type="domain" description="ATPase PglY 5th" evidence="3">
    <location>
        <begin position="846"/>
        <end position="945"/>
    </location>
</feature>
<accession>L0DBT3</accession>
<evidence type="ECO:0008006" key="7">
    <source>
        <dbReference type="Google" id="ProtNLM"/>
    </source>
</evidence>
<evidence type="ECO:0000313" key="6">
    <source>
        <dbReference type="Proteomes" id="UP000010798"/>
    </source>
</evidence>
<reference evidence="5 6" key="1">
    <citation type="submission" date="2012-02" db="EMBL/GenBank/DDBJ databases">
        <title>Complete sequence of chromosome of Singulisphaera acidiphila DSM 18658.</title>
        <authorList>
            <consortium name="US DOE Joint Genome Institute (JGI-PGF)"/>
            <person name="Lucas S."/>
            <person name="Copeland A."/>
            <person name="Lapidus A."/>
            <person name="Glavina del Rio T."/>
            <person name="Dalin E."/>
            <person name="Tice H."/>
            <person name="Bruce D."/>
            <person name="Goodwin L."/>
            <person name="Pitluck S."/>
            <person name="Peters L."/>
            <person name="Ovchinnikova G."/>
            <person name="Chertkov O."/>
            <person name="Kyrpides N."/>
            <person name="Mavromatis K."/>
            <person name="Ivanova N."/>
            <person name="Brettin T."/>
            <person name="Detter J.C."/>
            <person name="Han C."/>
            <person name="Larimer F."/>
            <person name="Land M."/>
            <person name="Hauser L."/>
            <person name="Markowitz V."/>
            <person name="Cheng J.-F."/>
            <person name="Hugenholtz P."/>
            <person name="Woyke T."/>
            <person name="Wu D."/>
            <person name="Tindall B."/>
            <person name="Pomrenke H."/>
            <person name="Brambilla E."/>
            <person name="Klenk H.-P."/>
            <person name="Eisen J.A."/>
        </authorList>
    </citation>
    <scope>NUCLEOTIDE SEQUENCE [LARGE SCALE GENOMIC DNA]</scope>
    <source>
        <strain evidence="6">ATCC BAA-1392 / DSM 18658 / VKM B-2454 / MOB10</strain>
    </source>
</reference>
<evidence type="ECO:0000259" key="2">
    <source>
        <dbReference type="Pfam" id="PF19557"/>
    </source>
</evidence>
<evidence type="ECO:0000256" key="1">
    <source>
        <dbReference type="SAM" id="MobiDB-lite"/>
    </source>
</evidence>
<dbReference type="Pfam" id="PF26382">
    <property type="entry name" value="BREX_PglY_6th"/>
    <property type="match status" value="1"/>
</dbReference>
<dbReference type="Proteomes" id="UP000010798">
    <property type="component" value="Chromosome"/>
</dbReference>
<feature type="compositionally biased region" description="Pro residues" evidence="1">
    <location>
        <begin position="1170"/>
        <end position="1185"/>
    </location>
</feature>
<feature type="domain" description="ATPase PglY C-terminal" evidence="4">
    <location>
        <begin position="987"/>
        <end position="1165"/>
    </location>
</feature>